<dbReference type="Proteomes" id="UP000822476">
    <property type="component" value="Unassembled WGS sequence"/>
</dbReference>
<gene>
    <name evidence="1" type="ORF">EG68_04056</name>
</gene>
<evidence type="ECO:0000313" key="2">
    <source>
        <dbReference type="Proteomes" id="UP000822476"/>
    </source>
</evidence>
<sequence length="123" mass="14467">MRIQLGCTEDRPTKQLTADIYDIRSFMRLQSYCLLVFNFISQMRAVVPVSRQPYGLFRIVQSSIASLSDVEGKSAAEEFTRYVYFCFDVYGTSLVHRHGFKLVNRMKRRLEAHPTLIWHDFLH</sequence>
<evidence type="ECO:0000313" key="1">
    <source>
        <dbReference type="EMBL" id="KAF7260095.1"/>
    </source>
</evidence>
<comment type="caution">
    <text evidence="1">The sequence shown here is derived from an EMBL/GenBank/DDBJ whole genome shotgun (WGS) entry which is preliminary data.</text>
</comment>
<proteinExistence type="predicted"/>
<dbReference type="EMBL" id="JTDE01000893">
    <property type="protein sequence ID" value="KAF7260095.1"/>
    <property type="molecule type" value="Genomic_DNA"/>
</dbReference>
<dbReference type="AlphaFoldDB" id="A0A8S9YYA8"/>
<keyword evidence="2" id="KW-1185">Reference proteome</keyword>
<reference evidence="1" key="1">
    <citation type="submission" date="2019-07" db="EMBL/GenBank/DDBJ databases">
        <title>Annotation for the trematode Paragonimus miyazaki's.</title>
        <authorList>
            <person name="Choi Y.-J."/>
        </authorList>
    </citation>
    <scope>NUCLEOTIDE SEQUENCE</scope>
    <source>
        <strain evidence="1">Japan</strain>
    </source>
</reference>
<accession>A0A8S9YYA8</accession>
<organism evidence="1 2">
    <name type="scientific">Paragonimus skrjabini miyazakii</name>
    <dbReference type="NCBI Taxonomy" id="59628"/>
    <lineage>
        <taxon>Eukaryota</taxon>
        <taxon>Metazoa</taxon>
        <taxon>Spiralia</taxon>
        <taxon>Lophotrochozoa</taxon>
        <taxon>Platyhelminthes</taxon>
        <taxon>Trematoda</taxon>
        <taxon>Digenea</taxon>
        <taxon>Plagiorchiida</taxon>
        <taxon>Troglotremata</taxon>
        <taxon>Troglotrematidae</taxon>
        <taxon>Paragonimus</taxon>
    </lineage>
</organism>
<protein>
    <submittedName>
        <fullName evidence="1">Uncharacterized protein</fullName>
    </submittedName>
</protein>
<name>A0A8S9YYA8_9TREM</name>